<organism evidence="1">
    <name type="scientific">Graphocephala atropunctata</name>
    <dbReference type="NCBI Taxonomy" id="36148"/>
    <lineage>
        <taxon>Eukaryota</taxon>
        <taxon>Metazoa</taxon>
        <taxon>Ecdysozoa</taxon>
        <taxon>Arthropoda</taxon>
        <taxon>Hexapoda</taxon>
        <taxon>Insecta</taxon>
        <taxon>Pterygota</taxon>
        <taxon>Neoptera</taxon>
        <taxon>Paraneoptera</taxon>
        <taxon>Hemiptera</taxon>
        <taxon>Auchenorrhyncha</taxon>
        <taxon>Membracoidea</taxon>
        <taxon>Cicadellidae</taxon>
        <taxon>Cicadellinae</taxon>
        <taxon>Cicadellini</taxon>
        <taxon>Graphocephala</taxon>
    </lineage>
</organism>
<gene>
    <name evidence="1" type="ORF">g.21656</name>
</gene>
<accession>A0A1B6LJZ5</accession>
<reference evidence="1" key="1">
    <citation type="submission" date="2015-11" db="EMBL/GenBank/DDBJ databases">
        <title>De novo transcriptome assembly of four potential Pierce s Disease insect vectors from Arizona vineyards.</title>
        <authorList>
            <person name="Tassone E.E."/>
        </authorList>
    </citation>
    <scope>NUCLEOTIDE SEQUENCE</scope>
</reference>
<name>A0A1B6LJZ5_9HEMI</name>
<dbReference type="EMBL" id="GEBQ01015999">
    <property type="protein sequence ID" value="JAT23978.1"/>
    <property type="molecule type" value="Transcribed_RNA"/>
</dbReference>
<evidence type="ECO:0000313" key="1">
    <source>
        <dbReference type="EMBL" id="JAT23978.1"/>
    </source>
</evidence>
<protein>
    <submittedName>
        <fullName evidence="1">Uncharacterized protein</fullName>
    </submittedName>
</protein>
<sequence>MHFTAHTKRQTYGFRLSSVMRIVLALVLLSVAAADRLLLEKVAQDDSALDTGVSPAPRVKGWPGAVCRCICDVTHSVYKFSKRCYGKVRRLCCNRSPKVAWHPMKEEEERMDFNIGKRLDSKSIGE</sequence>
<proteinExistence type="predicted"/>
<dbReference type="AlphaFoldDB" id="A0A1B6LJZ5"/>